<evidence type="ECO:0000256" key="4">
    <source>
        <dbReference type="ARBA" id="ARBA00022862"/>
    </source>
</evidence>
<keyword evidence="3" id="KW-0575">Peroxidase</keyword>
<evidence type="ECO:0000256" key="10">
    <source>
        <dbReference type="ARBA" id="ARBA00049091"/>
    </source>
</evidence>
<dbReference type="PROSITE" id="PS51352">
    <property type="entry name" value="THIOREDOXIN_2"/>
    <property type="match status" value="1"/>
</dbReference>
<dbReference type="EC" id="1.11.1.24" evidence="2"/>
<proteinExistence type="inferred from homology"/>
<dbReference type="InterPro" id="IPR050924">
    <property type="entry name" value="Peroxiredoxin_BCP/PrxQ"/>
</dbReference>
<name>U7UXS5_9FUSO</name>
<evidence type="ECO:0000256" key="8">
    <source>
        <dbReference type="ARBA" id="ARBA00032824"/>
    </source>
</evidence>
<keyword evidence="13" id="KW-1185">Reference proteome</keyword>
<dbReference type="PANTHER" id="PTHR42801:SF7">
    <property type="entry name" value="SLL1159 PROTEIN"/>
    <property type="match status" value="1"/>
</dbReference>
<feature type="domain" description="Thioredoxin" evidence="11">
    <location>
        <begin position="44"/>
        <end position="212"/>
    </location>
</feature>
<reference evidence="12 13" key="1">
    <citation type="submission" date="2013-08" db="EMBL/GenBank/DDBJ databases">
        <authorList>
            <person name="Weinstock G."/>
            <person name="Sodergren E."/>
            <person name="Wylie T."/>
            <person name="Fulton L."/>
            <person name="Fulton R."/>
            <person name="Fronick C."/>
            <person name="O'Laughlin M."/>
            <person name="Godfrey J."/>
            <person name="Miner T."/>
            <person name="Herter B."/>
            <person name="Appelbaum E."/>
            <person name="Cordes M."/>
            <person name="Lek S."/>
            <person name="Wollam A."/>
            <person name="Pepin K.H."/>
            <person name="Palsikar V.B."/>
            <person name="Mitreva M."/>
            <person name="Wilson R.K."/>
        </authorList>
    </citation>
    <scope>NUCLEOTIDE SEQUENCE [LARGE SCALE GENOMIC DNA]</scope>
    <source>
        <strain evidence="12 13">ATCC BAA-474</strain>
    </source>
</reference>
<evidence type="ECO:0000259" key="11">
    <source>
        <dbReference type="PROSITE" id="PS51352"/>
    </source>
</evidence>
<evidence type="ECO:0000256" key="3">
    <source>
        <dbReference type="ARBA" id="ARBA00022559"/>
    </source>
</evidence>
<sequence length="212" mass="24223">MNILEKKLSERRESAKNRISPEILSKMLEATQSLKNSELEKETFNIGDKIEDTILLNNLGDKVSIMDVLGKQPAIISFYRGTWCPYCNLELSTYNELLKDKNKIKMIAISPERPESSINVENLNFEVLSDIDNKFAKKLNLTFDITETIEDIYDGFGINLEKSQGKKSRLLPIPATYIIDSSGVIVYAYIDADYTKRAEPKDVIDKYLELIK</sequence>
<dbReference type="CDD" id="cd02970">
    <property type="entry name" value="PRX_like2"/>
    <property type="match status" value="1"/>
</dbReference>
<evidence type="ECO:0000313" key="13">
    <source>
        <dbReference type="Proteomes" id="UP000017081"/>
    </source>
</evidence>
<protein>
    <recommendedName>
        <fullName evidence="2">thioredoxin-dependent peroxiredoxin</fullName>
        <ecNumber evidence="2">1.11.1.24</ecNumber>
    </recommendedName>
    <alternativeName>
        <fullName evidence="8">Thioredoxin peroxidase</fullName>
    </alternativeName>
</protein>
<dbReference type="RefSeq" id="WP_023052423.1">
    <property type="nucleotide sequence ID" value="NZ_CP173060.2"/>
</dbReference>
<organism evidence="12 13">
    <name type="scientific">Cetobacterium somerae ATCC BAA-474</name>
    <dbReference type="NCBI Taxonomy" id="1319815"/>
    <lineage>
        <taxon>Bacteria</taxon>
        <taxon>Fusobacteriati</taxon>
        <taxon>Fusobacteriota</taxon>
        <taxon>Fusobacteriia</taxon>
        <taxon>Fusobacteriales</taxon>
        <taxon>Fusobacteriaceae</taxon>
        <taxon>Cetobacterium</taxon>
    </lineage>
</organism>
<dbReference type="STRING" id="1319815.HMPREF0202_02906"/>
<dbReference type="GO" id="GO:0045454">
    <property type="term" value="P:cell redox homeostasis"/>
    <property type="evidence" value="ECO:0007669"/>
    <property type="project" value="TreeGrafter"/>
</dbReference>
<dbReference type="GO" id="GO:0008379">
    <property type="term" value="F:thioredoxin peroxidase activity"/>
    <property type="evidence" value="ECO:0007669"/>
    <property type="project" value="TreeGrafter"/>
</dbReference>
<evidence type="ECO:0000313" key="12">
    <source>
        <dbReference type="EMBL" id="ERT63268.1"/>
    </source>
</evidence>
<keyword evidence="7" id="KW-0676">Redox-active center</keyword>
<comment type="similarity">
    <text evidence="9">Belongs to the peroxiredoxin family. BCP/PrxQ subfamily.</text>
</comment>
<comment type="function">
    <text evidence="1">Thiol-specific peroxidase that catalyzes the reduction of hydrogen peroxide and organic hydroperoxides to water and alcohols, respectively. Plays a role in cell protection against oxidative stress by detoxifying peroxides and as sensor of hydrogen peroxide-mediated signaling events.</text>
</comment>
<dbReference type="AlphaFoldDB" id="U7UXS5"/>
<dbReference type="eggNOG" id="COG1225">
    <property type="taxonomic scope" value="Bacteria"/>
</dbReference>
<accession>U7UXS5</accession>
<keyword evidence="4" id="KW-0049">Antioxidant</keyword>
<dbReference type="Gene3D" id="3.40.30.10">
    <property type="entry name" value="Glutaredoxin"/>
    <property type="match status" value="1"/>
</dbReference>
<evidence type="ECO:0000256" key="7">
    <source>
        <dbReference type="ARBA" id="ARBA00023284"/>
    </source>
</evidence>
<dbReference type="InterPro" id="IPR036249">
    <property type="entry name" value="Thioredoxin-like_sf"/>
</dbReference>
<keyword evidence="5" id="KW-0560">Oxidoreductase</keyword>
<evidence type="ECO:0000256" key="5">
    <source>
        <dbReference type="ARBA" id="ARBA00023002"/>
    </source>
</evidence>
<dbReference type="PATRIC" id="fig|1319815.3.peg.2749"/>
<evidence type="ECO:0000256" key="1">
    <source>
        <dbReference type="ARBA" id="ARBA00003330"/>
    </source>
</evidence>
<dbReference type="InterPro" id="IPR013766">
    <property type="entry name" value="Thioredoxin_domain"/>
</dbReference>
<comment type="catalytic activity">
    <reaction evidence="10">
        <text>a hydroperoxide + [thioredoxin]-dithiol = an alcohol + [thioredoxin]-disulfide + H2O</text>
        <dbReference type="Rhea" id="RHEA:62620"/>
        <dbReference type="Rhea" id="RHEA-COMP:10698"/>
        <dbReference type="Rhea" id="RHEA-COMP:10700"/>
        <dbReference type="ChEBI" id="CHEBI:15377"/>
        <dbReference type="ChEBI" id="CHEBI:29950"/>
        <dbReference type="ChEBI" id="CHEBI:30879"/>
        <dbReference type="ChEBI" id="CHEBI:35924"/>
        <dbReference type="ChEBI" id="CHEBI:50058"/>
        <dbReference type="EC" id="1.11.1.24"/>
    </reaction>
</comment>
<dbReference type="GO" id="GO:0005737">
    <property type="term" value="C:cytoplasm"/>
    <property type="evidence" value="ECO:0007669"/>
    <property type="project" value="TreeGrafter"/>
</dbReference>
<dbReference type="EMBL" id="AXZF01000201">
    <property type="protein sequence ID" value="ERT63268.1"/>
    <property type="molecule type" value="Genomic_DNA"/>
</dbReference>
<dbReference type="Proteomes" id="UP000017081">
    <property type="component" value="Unassembled WGS sequence"/>
</dbReference>
<evidence type="ECO:0000256" key="2">
    <source>
        <dbReference type="ARBA" id="ARBA00013017"/>
    </source>
</evidence>
<evidence type="ECO:0000256" key="6">
    <source>
        <dbReference type="ARBA" id="ARBA00023157"/>
    </source>
</evidence>
<comment type="caution">
    <text evidence="12">The sequence shown here is derived from an EMBL/GenBank/DDBJ whole genome shotgun (WGS) entry which is preliminary data.</text>
</comment>
<gene>
    <name evidence="12" type="ORF">HMPREF0202_02906</name>
</gene>
<dbReference type="GO" id="GO:0034599">
    <property type="term" value="P:cellular response to oxidative stress"/>
    <property type="evidence" value="ECO:0007669"/>
    <property type="project" value="TreeGrafter"/>
</dbReference>
<dbReference type="SUPFAM" id="SSF52833">
    <property type="entry name" value="Thioredoxin-like"/>
    <property type="match status" value="1"/>
</dbReference>
<keyword evidence="6" id="KW-1015">Disulfide bond</keyword>
<dbReference type="HOGENOM" id="CLU_042529_5_0_0"/>
<evidence type="ECO:0000256" key="9">
    <source>
        <dbReference type="ARBA" id="ARBA00038489"/>
    </source>
</evidence>
<dbReference type="InterPro" id="IPR000866">
    <property type="entry name" value="AhpC/TSA"/>
</dbReference>
<dbReference type="Pfam" id="PF00578">
    <property type="entry name" value="AhpC-TSA"/>
    <property type="match status" value="1"/>
</dbReference>
<dbReference type="PANTHER" id="PTHR42801">
    <property type="entry name" value="THIOREDOXIN-DEPENDENT PEROXIDE REDUCTASE"/>
    <property type="match status" value="1"/>
</dbReference>